<protein>
    <submittedName>
        <fullName evidence="1">Uncharacterized protein</fullName>
    </submittedName>
</protein>
<evidence type="ECO:0000313" key="1">
    <source>
        <dbReference type="EMBL" id="VVC76474.1"/>
    </source>
</evidence>
<proteinExistence type="predicted"/>
<dbReference type="InterPro" id="IPR016181">
    <property type="entry name" value="Acyl_CoA_acyltransferase"/>
</dbReference>
<name>A0A5E4PHT5_9COXI</name>
<dbReference type="KEGG" id="asip:AQUSIP_17870"/>
<reference evidence="1 2" key="1">
    <citation type="submission" date="2019-08" db="EMBL/GenBank/DDBJ databases">
        <authorList>
            <person name="Guy L."/>
        </authorList>
    </citation>
    <scope>NUCLEOTIDE SEQUENCE [LARGE SCALE GENOMIC DNA]</scope>
    <source>
        <strain evidence="1 2">SGT-108</strain>
    </source>
</reference>
<organism evidence="1 2">
    <name type="scientific">Aquicella siphonis</name>
    <dbReference type="NCBI Taxonomy" id="254247"/>
    <lineage>
        <taxon>Bacteria</taxon>
        <taxon>Pseudomonadati</taxon>
        <taxon>Pseudomonadota</taxon>
        <taxon>Gammaproteobacteria</taxon>
        <taxon>Legionellales</taxon>
        <taxon>Coxiellaceae</taxon>
        <taxon>Aquicella</taxon>
    </lineage>
</organism>
<accession>A0A5E4PHT5</accession>
<dbReference type="AlphaFoldDB" id="A0A5E4PHT5"/>
<keyword evidence="2" id="KW-1185">Reference proteome</keyword>
<dbReference type="EMBL" id="LR699119">
    <property type="protein sequence ID" value="VVC76474.1"/>
    <property type="molecule type" value="Genomic_DNA"/>
</dbReference>
<sequence>MYFVRYTRDYLELWNDFVRVSKNGTFLLMREYMEYHNDRYEDNSFLIFDDNKNDILALFPANRRDEKLISHEGLTYGGFIVSADMTQSLMNRIFVMLFQAMQNQNFKYLQYKTIPSIYHKCPSEEDHYSLFAYGANLYRRDILTVIDSKNPIPFQNRRIRQVKKAKMHNVCAYEINDYEAFWNILEANLAAKYKVKPVHSIDEIKLLSSRFPSHLRLFGAYEENKLLAGVLVYETDMVAHFQYIASSDCGRKIGALDFLFSYLIGHVYSCKRYIDFGISNENNGQYLNLGLIEFKEGFGGRSIKHDFYELDVSKMHVGSA</sequence>
<dbReference type="SUPFAM" id="SSF55729">
    <property type="entry name" value="Acyl-CoA N-acyltransferases (Nat)"/>
    <property type="match status" value="1"/>
</dbReference>
<dbReference type="Gene3D" id="3.40.630.30">
    <property type="match status" value="1"/>
</dbReference>
<dbReference type="OrthoDB" id="9808687at2"/>
<dbReference type="RefSeq" id="WP_148339796.1">
    <property type="nucleotide sequence ID" value="NZ_LR699119.1"/>
</dbReference>
<evidence type="ECO:0000313" key="2">
    <source>
        <dbReference type="Proteomes" id="UP000324194"/>
    </source>
</evidence>
<dbReference type="Proteomes" id="UP000324194">
    <property type="component" value="Chromosome 1"/>
</dbReference>
<gene>
    <name evidence="1" type="ORF">AQUSIP_17870</name>
</gene>